<keyword evidence="1 2" id="KW-0238">DNA-binding</keyword>
<organism evidence="4 5">
    <name type="scientific">Paenibacillus paeoniae</name>
    <dbReference type="NCBI Taxonomy" id="2292705"/>
    <lineage>
        <taxon>Bacteria</taxon>
        <taxon>Bacillati</taxon>
        <taxon>Bacillota</taxon>
        <taxon>Bacilli</taxon>
        <taxon>Bacillales</taxon>
        <taxon>Paenibacillaceae</taxon>
        <taxon>Paenibacillus</taxon>
    </lineage>
</organism>
<dbReference type="PANTHER" id="PTHR43479:SF11">
    <property type="entry name" value="ACREF_ENVCD OPERON REPRESSOR-RELATED"/>
    <property type="match status" value="1"/>
</dbReference>
<dbReference type="InterPro" id="IPR050624">
    <property type="entry name" value="HTH-type_Tx_Regulator"/>
</dbReference>
<feature type="DNA-binding region" description="H-T-H motif" evidence="2">
    <location>
        <begin position="29"/>
        <end position="48"/>
    </location>
</feature>
<dbReference type="SUPFAM" id="SSF46689">
    <property type="entry name" value="Homeodomain-like"/>
    <property type="match status" value="1"/>
</dbReference>
<dbReference type="InterPro" id="IPR054422">
    <property type="entry name" value="TetR-like_HI_0893_C"/>
</dbReference>
<evidence type="ECO:0000256" key="1">
    <source>
        <dbReference type="ARBA" id="ARBA00023125"/>
    </source>
</evidence>
<reference evidence="4 5" key="1">
    <citation type="submission" date="2018-08" db="EMBL/GenBank/DDBJ databases">
        <title>Paenibacillus sp. M4BSY-1, whole genome shotgun sequence.</title>
        <authorList>
            <person name="Tuo L."/>
        </authorList>
    </citation>
    <scope>NUCLEOTIDE SEQUENCE [LARGE SCALE GENOMIC DNA]</scope>
    <source>
        <strain evidence="4 5">M4BSY-1</strain>
    </source>
</reference>
<dbReference type="Proteomes" id="UP000261905">
    <property type="component" value="Unassembled WGS sequence"/>
</dbReference>
<dbReference type="Gene3D" id="1.10.357.10">
    <property type="entry name" value="Tetracycline Repressor, domain 2"/>
    <property type="match status" value="1"/>
</dbReference>
<keyword evidence="5" id="KW-1185">Reference proteome</keyword>
<dbReference type="InterPro" id="IPR009057">
    <property type="entry name" value="Homeodomain-like_sf"/>
</dbReference>
<dbReference type="EMBL" id="QUBQ01000001">
    <property type="protein sequence ID" value="REK76930.1"/>
    <property type="molecule type" value="Genomic_DNA"/>
</dbReference>
<dbReference type="OrthoDB" id="6430772at2"/>
<dbReference type="AlphaFoldDB" id="A0A371PL38"/>
<dbReference type="PRINTS" id="PR00455">
    <property type="entry name" value="HTHTETR"/>
</dbReference>
<accession>A0A371PL38</accession>
<feature type="domain" description="HTH tetR-type" evidence="3">
    <location>
        <begin position="6"/>
        <end position="66"/>
    </location>
</feature>
<protein>
    <submittedName>
        <fullName evidence="4">TetR/AcrR family transcriptional regulator</fullName>
    </submittedName>
</protein>
<dbReference type="PROSITE" id="PS50977">
    <property type="entry name" value="HTH_TETR_2"/>
    <property type="match status" value="1"/>
</dbReference>
<dbReference type="Pfam" id="PF22604">
    <property type="entry name" value="TetR_HI_0893_C"/>
    <property type="match status" value="1"/>
</dbReference>
<evidence type="ECO:0000313" key="5">
    <source>
        <dbReference type="Proteomes" id="UP000261905"/>
    </source>
</evidence>
<dbReference type="RefSeq" id="WP_116045825.1">
    <property type="nucleotide sequence ID" value="NZ_QUBQ01000001.1"/>
</dbReference>
<gene>
    <name evidence="4" type="ORF">DX130_07915</name>
</gene>
<sequence length="190" mass="21875">MRPRDDNKVEAIFDATIELVNGMGFAETSISKIAKRANVSSATIYIYHENKEDLLYKTYLKIKGKMSENMFQGIEDSQSVKEHFDAILRNYVDFIQTNKEYFLFLEQIMNSPLPQKWCMEDTASQFMPVFNMFENGKKQGLFKQENVDLLIAHSILPLAELAKGHLKKGTIIEKHQLDASIKMSWDAIKA</sequence>
<proteinExistence type="predicted"/>
<comment type="caution">
    <text evidence="4">The sequence shown here is derived from an EMBL/GenBank/DDBJ whole genome shotgun (WGS) entry which is preliminary data.</text>
</comment>
<evidence type="ECO:0000256" key="2">
    <source>
        <dbReference type="PROSITE-ProRule" id="PRU00335"/>
    </source>
</evidence>
<dbReference type="GO" id="GO:0003677">
    <property type="term" value="F:DNA binding"/>
    <property type="evidence" value="ECO:0007669"/>
    <property type="project" value="UniProtKB-UniRule"/>
</dbReference>
<dbReference type="PANTHER" id="PTHR43479">
    <property type="entry name" value="ACREF/ENVCD OPERON REPRESSOR-RELATED"/>
    <property type="match status" value="1"/>
</dbReference>
<name>A0A371PL38_9BACL</name>
<dbReference type="Pfam" id="PF00440">
    <property type="entry name" value="TetR_N"/>
    <property type="match status" value="1"/>
</dbReference>
<dbReference type="InterPro" id="IPR001647">
    <property type="entry name" value="HTH_TetR"/>
</dbReference>
<evidence type="ECO:0000313" key="4">
    <source>
        <dbReference type="EMBL" id="REK76930.1"/>
    </source>
</evidence>
<evidence type="ECO:0000259" key="3">
    <source>
        <dbReference type="PROSITE" id="PS50977"/>
    </source>
</evidence>